<dbReference type="InterPro" id="IPR011624">
    <property type="entry name" value="Metal-dep_PHydrolase_7TM_extra"/>
</dbReference>
<evidence type="ECO:0000259" key="3">
    <source>
        <dbReference type="SMART" id="SM00471"/>
    </source>
</evidence>
<dbReference type="EMBL" id="QGLE01000003">
    <property type="protein sequence ID" value="PWR24505.1"/>
    <property type="molecule type" value="Genomic_DNA"/>
</dbReference>
<evidence type="ECO:0000256" key="1">
    <source>
        <dbReference type="SAM" id="MobiDB-lite"/>
    </source>
</evidence>
<feature type="transmembrane region" description="Helical" evidence="2">
    <location>
        <begin position="324"/>
        <end position="343"/>
    </location>
</feature>
<dbReference type="RefSeq" id="WP_109903998.1">
    <property type="nucleotide sequence ID" value="NZ_QGLE01000003.1"/>
</dbReference>
<dbReference type="Gene3D" id="1.10.3210.10">
    <property type="entry name" value="Hypothetical protein af1432"/>
    <property type="match status" value="1"/>
</dbReference>
<feature type="compositionally biased region" description="Basic and acidic residues" evidence="1">
    <location>
        <begin position="759"/>
        <end position="772"/>
    </location>
</feature>
<feature type="transmembrane region" description="Helical" evidence="2">
    <location>
        <begin position="396"/>
        <end position="425"/>
    </location>
</feature>
<dbReference type="Pfam" id="PF07698">
    <property type="entry name" value="7TM-7TMR_HD"/>
    <property type="match status" value="1"/>
</dbReference>
<proteinExistence type="predicted"/>
<dbReference type="SMART" id="SM00471">
    <property type="entry name" value="HDc"/>
    <property type="match status" value="1"/>
</dbReference>
<dbReference type="SUPFAM" id="SSF109604">
    <property type="entry name" value="HD-domain/PDEase-like"/>
    <property type="match status" value="1"/>
</dbReference>
<evidence type="ECO:0000313" key="4">
    <source>
        <dbReference type="EMBL" id="PWR24505.1"/>
    </source>
</evidence>
<dbReference type="Pfam" id="PF07697">
    <property type="entry name" value="7TMR-HDED"/>
    <property type="match status" value="1"/>
</dbReference>
<keyword evidence="5" id="KW-1185">Reference proteome</keyword>
<evidence type="ECO:0000313" key="5">
    <source>
        <dbReference type="Proteomes" id="UP000245461"/>
    </source>
</evidence>
<dbReference type="InterPro" id="IPR052722">
    <property type="entry name" value="PgpH_phosphodiesterase"/>
</dbReference>
<feature type="transmembrane region" description="Helical" evidence="2">
    <location>
        <begin position="355"/>
        <end position="375"/>
    </location>
</feature>
<name>A0A317EH15_9PROT</name>
<feature type="transmembrane region" description="Helical" evidence="2">
    <location>
        <begin position="490"/>
        <end position="519"/>
    </location>
</feature>
<accession>A0A317EH15</accession>
<keyword evidence="2" id="KW-0472">Membrane</keyword>
<dbReference type="PANTHER" id="PTHR36442">
    <property type="entry name" value="CYCLIC-DI-AMP PHOSPHODIESTERASE PGPH"/>
    <property type="match status" value="1"/>
</dbReference>
<feature type="region of interest" description="Disordered" evidence="1">
    <location>
        <begin position="754"/>
        <end position="824"/>
    </location>
</feature>
<dbReference type="CDD" id="cd00077">
    <property type="entry name" value="HDc"/>
    <property type="match status" value="1"/>
</dbReference>
<organism evidence="4 5">
    <name type="scientific">Zavarzinia aquatilis</name>
    <dbReference type="NCBI Taxonomy" id="2211142"/>
    <lineage>
        <taxon>Bacteria</taxon>
        <taxon>Pseudomonadati</taxon>
        <taxon>Pseudomonadota</taxon>
        <taxon>Alphaproteobacteria</taxon>
        <taxon>Rhodospirillales</taxon>
        <taxon>Zavarziniaceae</taxon>
        <taxon>Zavarzinia</taxon>
    </lineage>
</organism>
<feature type="transmembrane region" description="Helical" evidence="2">
    <location>
        <begin position="460"/>
        <end position="478"/>
    </location>
</feature>
<dbReference type="OrthoDB" id="9806952at2"/>
<reference evidence="4 5" key="1">
    <citation type="submission" date="2018-05" db="EMBL/GenBank/DDBJ databases">
        <title>Zavarzinia sp. HR-AS.</title>
        <authorList>
            <person name="Lee Y."/>
            <person name="Jeon C.O."/>
        </authorList>
    </citation>
    <scope>NUCLEOTIDE SEQUENCE [LARGE SCALE GENOMIC DNA]</scope>
    <source>
        <strain evidence="4 5">HR-AS</strain>
    </source>
</reference>
<dbReference type="Pfam" id="PF01966">
    <property type="entry name" value="HD"/>
    <property type="match status" value="1"/>
</dbReference>
<dbReference type="InterPro" id="IPR003607">
    <property type="entry name" value="HD/PDEase_dom"/>
</dbReference>
<protein>
    <recommendedName>
        <fullName evidence="3">HD/PDEase domain-containing protein</fullName>
    </recommendedName>
</protein>
<keyword evidence="2" id="KW-1133">Transmembrane helix</keyword>
<gene>
    <name evidence="4" type="ORF">DKG74_06785</name>
</gene>
<dbReference type="InterPro" id="IPR011621">
    <property type="entry name" value="Metal-dep_PHydrolase_7TM_intra"/>
</dbReference>
<dbReference type="PANTHER" id="PTHR36442:SF1">
    <property type="entry name" value="CYCLIC-DI-AMP PHOSPHODIESTERASE PGPH"/>
    <property type="match status" value="1"/>
</dbReference>
<keyword evidence="2" id="KW-0812">Transmembrane</keyword>
<dbReference type="AlphaFoldDB" id="A0A317EH15"/>
<feature type="domain" description="HD/PDEase" evidence="3">
    <location>
        <begin position="544"/>
        <end position="702"/>
    </location>
</feature>
<dbReference type="NCBIfam" id="TIGR00277">
    <property type="entry name" value="HDIG"/>
    <property type="match status" value="1"/>
</dbReference>
<evidence type="ECO:0000256" key="2">
    <source>
        <dbReference type="SAM" id="Phobius"/>
    </source>
</evidence>
<comment type="caution">
    <text evidence="4">The sequence shown here is derived from an EMBL/GenBank/DDBJ whole genome shotgun (WGS) entry which is preliminary data.</text>
</comment>
<dbReference type="InterPro" id="IPR006675">
    <property type="entry name" value="HDIG_dom"/>
</dbReference>
<sequence>MAAAIPPAAETDASDLQRARALLSATAIRALAEDRWTRWRPWLDSPLFAAVIIALTFVFAPVGQSVRPIPPLDSIASETVRAERAVAVEDKAATEARRAVAASSSLPVYTYAPDLYLTLSKQVATAVEAMAERAKDMTLAPAQRRAAFQEAIGRPVSQAAFDVIEKIDNPADLTAAISYLLNLGIDRMIIADRMDLPPEGPIQVSDPDGKRMDKALVAGVLDLAQFRRLMQARSGDAPYGTARVARTFVLETALALTAPNLMPDPVLTASLRDKAVAAVEPVVVRLAIGEVVIREGDRVTKSAQDRLRLLNEGGAQRSVIGETLAVGALILGLTLLAGSFFRVRRATSFLGRKQIYITLAVVLGTSIVGVASWYAGRGVAAGLGVPADAAAFLPPVALATVIVALVIDTRTSLLVGVSLALLMAYRVGGDIWVLAHYLVGVLAAGMTARRGRRRSDILKVGLTIAGAQLVLVPIMVVLDTTVPPDEISYFVGAAVAGIVGTLLISAFTTAGLPLLEWLFDETTDMRLLELASADNPLLKQLALRSPGTYYHSVMMANLAESAAEAIGANGLQARVMALYHDLGKMERPSYFAENQRGSNVHDRLPPELSARIIFAHIKDGIDIARKHRLGRPVLDAVTQHQGTTLLRVFYQRAVERAKTTGEAVNEAEFRYPGPRPMTKESGILMLADTVEAATRALKDPKPADVRERVARVISEKIADHQLDDCALTMKDLATVEAAFVRVLTLGVYHTRIEYPPLPTKKEPTPERRHDDANTAQGEPSRPRPAEPTPISEGQSPAGAQPTAVPTASQDQPADGVPGLDIRAS</sequence>
<dbReference type="InterPro" id="IPR006674">
    <property type="entry name" value="HD_domain"/>
</dbReference>
<dbReference type="Proteomes" id="UP000245461">
    <property type="component" value="Unassembled WGS sequence"/>
</dbReference>